<evidence type="ECO:0000313" key="2">
    <source>
        <dbReference type="EMBL" id="MPM64389.1"/>
    </source>
</evidence>
<keyword evidence="1" id="KW-0812">Transmembrane</keyword>
<evidence type="ECO:0000256" key="1">
    <source>
        <dbReference type="SAM" id="Phobius"/>
    </source>
</evidence>
<keyword evidence="1" id="KW-1133">Transmembrane helix</keyword>
<name>A0A645BG18_9ZZZZ</name>
<feature type="transmembrane region" description="Helical" evidence="1">
    <location>
        <begin position="33"/>
        <end position="53"/>
    </location>
</feature>
<comment type="caution">
    <text evidence="2">The sequence shown here is derived from an EMBL/GenBank/DDBJ whole genome shotgun (WGS) entry which is preliminary data.</text>
</comment>
<protein>
    <submittedName>
        <fullName evidence="2">Uncharacterized protein</fullName>
    </submittedName>
</protein>
<keyword evidence="1" id="KW-0472">Membrane</keyword>
<sequence>MNDIGCDGAQLALFGAINQIRVVLSAPEHRCTAGIAAFGIILQRIAFGIFLLHQNQRRIRAERLVFQVHRYRLYFQLVDLVELFRFGEGCTSHAGELLVHTEVILNGDGSVCNVFWFNIDVLFGFYSLMQAF</sequence>
<reference evidence="2" key="1">
    <citation type="submission" date="2019-08" db="EMBL/GenBank/DDBJ databases">
        <authorList>
            <person name="Kucharzyk K."/>
            <person name="Murdoch R.W."/>
            <person name="Higgins S."/>
            <person name="Loffler F."/>
        </authorList>
    </citation>
    <scope>NUCLEOTIDE SEQUENCE</scope>
</reference>
<dbReference type="AlphaFoldDB" id="A0A645BG18"/>
<gene>
    <name evidence="2" type="ORF">SDC9_111275</name>
</gene>
<dbReference type="EMBL" id="VSSQ01019922">
    <property type="protein sequence ID" value="MPM64389.1"/>
    <property type="molecule type" value="Genomic_DNA"/>
</dbReference>
<accession>A0A645BG18</accession>
<organism evidence="2">
    <name type="scientific">bioreactor metagenome</name>
    <dbReference type="NCBI Taxonomy" id="1076179"/>
    <lineage>
        <taxon>unclassified sequences</taxon>
        <taxon>metagenomes</taxon>
        <taxon>ecological metagenomes</taxon>
    </lineage>
</organism>
<proteinExistence type="predicted"/>